<dbReference type="InterPro" id="IPR036597">
    <property type="entry name" value="Fido-like_dom_sf"/>
</dbReference>
<dbReference type="EMBL" id="JAELUP010000046">
    <property type="protein sequence ID" value="MBJ6361763.1"/>
    <property type="molecule type" value="Genomic_DNA"/>
</dbReference>
<evidence type="ECO:0000256" key="7">
    <source>
        <dbReference type="ARBA" id="ARBA00048696"/>
    </source>
</evidence>
<evidence type="ECO:0000256" key="5">
    <source>
        <dbReference type="ARBA" id="ARBA00034531"/>
    </source>
</evidence>
<dbReference type="GO" id="GO:0070733">
    <property type="term" value="F:AMPylase activity"/>
    <property type="evidence" value="ECO:0007669"/>
    <property type="project" value="UniProtKB-EC"/>
</dbReference>
<feature type="domain" description="Fido" evidence="8">
    <location>
        <begin position="48"/>
        <end position="184"/>
    </location>
</feature>
<evidence type="ECO:0000313" key="10">
    <source>
        <dbReference type="Proteomes" id="UP000640274"/>
    </source>
</evidence>
<keyword evidence="3" id="KW-0547">Nucleotide-binding</keyword>
<dbReference type="Proteomes" id="UP000640274">
    <property type="component" value="Unassembled WGS sequence"/>
</dbReference>
<gene>
    <name evidence="9" type="ORF">JFN88_10795</name>
</gene>
<protein>
    <recommendedName>
        <fullName evidence="5">protein adenylyltransferase</fullName>
        <ecNumber evidence="5">2.7.7.108</ecNumber>
    </recommendedName>
</protein>
<dbReference type="GO" id="GO:0051302">
    <property type="term" value="P:regulation of cell division"/>
    <property type="evidence" value="ECO:0007669"/>
    <property type="project" value="TreeGrafter"/>
</dbReference>
<evidence type="ECO:0000256" key="3">
    <source>
        <dbReference type="ARBA" id="ARBA00022741"/>
    </source>
</evidence>
<accession>A0A934MQD4</accession>
<evidence type="ECO:0000313" key="9">
    <source>
        <dbReference type="EMBL" id="MBJ6361763.1"/>
    </source>
</evidence>
<organism evidence="9 10">
    <name type="scientific">Paenibacillus roseus</name>
    <dbReference type="NCBI Taxonomy" id="2798579"/>
    <lineage>
        <taxon>Bacteria</taxon>
        <taxon>Bacillati</taxon>
        <taxon>Bacillota</taxon>
        <taxon>Bacilli</taxon>
        <taxon>Bacillales</taxon>
        <taxon>Paenibacillaceae</taxon>
        <taxon>Paenibacillus</taxon>
    </lineage>
</organism>
<dbReference type="AlphaFoldDB" id="A0A934MQD4"/>
<evidence type="ECO:0000256" key="1">
    <source>
        <dbReference type="ARBA" id="ARBA00022679"/>
    </source>
</evidence>
<dbReference type="GO" id="GO:0005524">
    <property type="term" value="F:ATP binding"/>
    <property type="evidence" value="ECO:0007669"/>
    <property type="project" value="UniProtKB-KW"/>
</dbReference>
<dbReference type="Gene3D" id="1.10.3290.10">
    <property type="entry name" value="Fido-like domain"/>
    <property type="match status" value="1"/>
</dbReference>
<dbReference type="PANTHER" id="PTHR39560">
    <property type="entry name" value="PROTEIN ADENYLYLTRANSFERASE FIC-RELATED"/>
    <property type="match status" value="1"/>
</dbReference>
<sequence>MSKYIYPGTETLKNLAGIRDPAELSRYESIVTTARLAEIQETPIHGNFDLKHLQEIHHYIFQDVYHFSGRIRTENIAKDTFRFAPMQFIESASKELFEKLRLERYLTELPPDVFSERAAHYMAEINVLHPFREGNGRSTREFMRQLSKQAGYELEWSRVDPRRAFQASVKSVTDTADLTQVIRDAIREADPALLKDLLKQIEGMPSIHNSVLFNQEILNRNVLSYKFSKSSRILEVNLQGIPDKIVIQMFQAPHFPQVLKEQLIDQAVLGLDSNQISLDFQK</sequence>
<comment type="catalytic activity">
    <reaction evidence="6">
        <text>L-threonyl-[protein] + ATP = 3-O-(5'-adenylyl)-L-threonyl-[protein] + diphosphate</text>
        <dbReference type="Rhea" id="RHEA:54292"/>
        <dbReference type="Rhea" id="RHEA-COMP:11060"/>
        <dbReference type="Rhea" id="RHEA-COMP:13847"/>
        <dbReference type="ChEBI" id="CHEBI:30013"/>
        <dbReference type="ChEBI" id="CHEBI:30616"/>
        <dbReference type="ChEBI" id="CHEBI:33019"/>
        <dbReference type="ChEBI" id="CHEBI:138113"/>
        <dbReference type="EC" id="2.7.7.108"/>
    </reaction>
</comment>
<dbReference type="RefSeq" id="WP_199019316.1">
    <property type="nucleotide sequence ID" value="NZ_JAELUP010000046.1"/>
</dbReference>
<dbReference type="PROSITE" id="PS51459">
    <property type="entry name" value="FIDO"/>
    <property type="match status" value="1"/>
</dbReference>
<dbReference type="Pfam" id="PF02661">
    <property type="entry name" value="Fic"/>
    <property type="match status" value="1"/>
</dbReference>
<evidence type="ECO:0000259" key="8">
    <source>
        <dbReference type="PROSITE" id="PS51459"/>
    </source>
</evidence>
<keyword evidence="1" id="KW-0808">Transferase</keyword>
<keyword evidence="4" id="KW-0067">ATP-binding</keyword>
<evidence type="ECO:0000256" key="4">
    <source>
        <dbReference type="ARBA" id="ARBA00022840"/>
    </source>
</evidence>
<proteinExistence type="predicted"/>
<dbReference type="InterPro" id="IPR003812">
    <property type="entry name" value="Fido"/>
</dbReference>
<comment type="caution">
    <text evidence="9">The sequence shown here is derived from an EMBL/GenBank/DDBJ whole genome shotgun (WGS) entry which is preliminary data.</text>
</comment>
<dbReference type="EC" id="2.7.7.108" evidence="5"/>
<evidence type="ECO:0000256" key="6">
    <source>
        <dbReference type="ARBA" id="ARBA00047939"/>
    </source>
</evidence>
<evidence type="ECO:0000256" key="2">
    <source>
        <dbReference type="ARBA" id="ARBA00022695"/>
    </source>
</evidence>
<keyword evidence="10" id="KW-1185">Reference proteome</keyword>
<dbReference type="PANTHER" id="PTHR39560:SF1">
    <property type="entry name" value="PROTEIN ADENYLYLTRANSFERASE FIC-RELATED"/>
    <property type="match status" value="1"/>
</dbReference>
<dbReference type="SUPFAM" id="SSF140931">
    <property type="entry name" value="Fic-like"/>
    <property type="match status" value="1"/>
</dbReference>
<keyword evidence="2" id="KW-0548">Nucleotidyltransferase</keyword>
<name>A0A934MQD4_9BACL</name>
<comment type="catalytic activity">
    <reaction evidence="7">
        <text>L-tyrosyl-[protein] + ATP = O-(5'-adenylyl)-L-tyrosyl-[protein] + diphosphate</text>
        <dbReference type="Rhea" id="RHEA:54288"/>
        <dbReference type="Rhea" id="RHEA-COMP:10136"/>
        <dbReference type="Rhea" id="RHEA-COMP:13846"/>
        <dbReference type="ChEBI" id="CHEBI:30616"/>
        <dbReference type="ChEBI" id="CHEBI:33019"/>
        <dbReference type="ChEBI" id="CHEBI:46858"/>
        <dbReference type="ChEBI" id="CHEBI:83624"/>
        <dbReference type="EC" id="2.7.7.108"/>
    </reaction>
</comment>
<reference evidence="9" key="1">
    <citation type="submission" date="2020-12" db="EMBL/GenBank/DDBJ databases">
        <authorList>
            <person name="Huq M.A."/>
        </authorList>
    </citation>
    <scope>NUCLEOTIDE SEQUENCE</scope>
    <source>
        <strain evidence="9">MAHUQ-46</strain>
    </source>
</reference>